<dbReference type="Proteomes" id="UP000662760">
    <property type="component" value="Segment"/>
</dbReference>
<accession>A0A898K8K0</accession>
<reference evidence="1" key="1">
    <citation type="submission" date="2021-01" db="EMBL/GenBank/DDBJ databases">
        <authorList>
            <person name="Shang Y."/>
        </authorList>
    </citation>
    <scope>NUCLEOTIDE SEQUENCE</scope>
</reference>
<name>A0A898K8K0_9CAUD</name>
<dbReference type="EMBL" id="MW544066">
    <property type="protein sequence ID" value="QSJ04029.1"/>
    <property type="molecule type" value="Genomic_DNA"/>
</dbReference>
<evidence type="ECO:0000313" key="2">
    <source>
        <dbReference type="Proteomes" id="UP000662760"/>
    </source>
</evidence>
<dbReference type="GeneID" id="65133667"/>
<proteinExistence type="predicted"/>
<evidence type="ECO:0000313" key="1">
    <source>
        <dbReference type="EMBL" id="QSJ04029.1"/>
    </source>
</evidence>
<dbReference type="RefSeq" id="YP_010115063.1">
    <property type="nucleotide sequence ID" value="NC_055921.1"/>
</dbReference>
<protein>
    <submittedName>
        <fullName evidence="1">Uncharacterized protein</fullName>
    </submittedName>
</protein>
<organism evidence="1 2">
    <name type="scientific">Salmonella phage vB_SalP_TR2</name>
    <dbReference type="NCBI Taxonomy" id="2812854"/>
    <lineage>
        <taxon>Viruses</taxon>
        <taxon>Duplodnaviria</taxon>
        <taxon>Heunggongvirae</taxon>
        <taxon>Uroviricota</taxon>
        <taxon>Caudoviricetes</taxon>
        <taxon>Schitoviridae</taxon>
        <taxon>Triduovirus</taxon>
        <taxon>Triduovirus Tr2</taxon>
    </lineage>
</organism>
<dbReference type="KEGG" id="vg:65133667"/>
<keyword evidence="2" id="KW-1185">Reference proteome</keyword>
<sequence>MSKYVLLEGFHSMLPQEAIVPAEPSQIQEGDYVKIGVQMENESVSGSEKFWAVVYAIDRDNWKYGVRINQDLRLTRYHGLSDGDELTVEFKHIVAVIK</sequence>